<sequence>MVAQIANAQEFEQKVANAPAGKLVVVDFFATWCGPCKMISPMVDKFAVEYDAAEYYKVDVDEVGDIAQKYDVTAMPTFLYFKDGKEIARVVGANPAGIKQTIASNL</sequence>
<dbReference type="GO" id="GO:0006888">
    <property type="term" value="P:endoplasmic reticulum to Golgi vesicle-mediated transport"/>
    <property type="evidence" value="ECO:0007669"/>
    <property type="project" value="UniProtKB-ARBA"/>
</dbReference>
<dbReference type="eggNOG" id="KOG0907">
    <property type="taxonomic scope" value="Eukaryota"/>
</dbReference>
<protein>
    <recommendedName>
        <fullName evidence="8">Thioredoxin</fullName>
    </recommendedName>
</protein>
<evidence type="ECO:0000256" key="8">
    <source>
        <dbReference type="PIRNR" id="PIRNR000077"/>
    </source>
</evidence>
<evidence type="ECO:0000256" key="10">
    <source>
        <dbReference type="PIRSR" id="PIRSR000077-4"/>
    </source>
</evidence>
<dbReference type="PRINTS" id="PR00421">
    <property type="entry name" value="THIOREDOXIN"/>
</dbReference>
<gene>
    <name evidence="12" type="primary">TPHA0H00940</name>
    <name evidence="12" type="ordered locus">TPHA_0H00940</name>
</gene>
<evidence type="ECO:0000313" key="13">
    <source>
        <dbReference type="Proteomes" id="UP000005666"/>
    </source>
</evidence>
<dbReference type="EMBL" id="HE612863">
    <property type="protein sequence ID" value="CCE64302.1"/>
    <property type="molecule type" value="Genomic_DNA"/>
</dbReference>
<feature type="site" description="Deprotonates C-terminal active site Cys" evidence="9">
    <location>
        <position position="27"/>
    </location>
</feature>
<keyword evidence="3" id="KW-0813">Transport</keyword>
<dbReference type="SUPFAM" id="SSF52833">
    <property type="entry name" value="Thioredoxin-like"/>
    <property type="match status" value="1"/>
</dbReference>
<comment type="similarity">
    <text evidence="2 8">Belongs to the thioredoxin family.</text>
</comment>
<evidence type="ECO:0000256" key="2">
    <source>
        <dbReference type="ARBA" id="ARBA00008987"/>
    </source>
</evidence>
<evidence type="ECO:0000256" key="9">
    <source>
        <dbReference type="PIRSR" id="PIRSR000077-1"/>
    </source>
</evidence>
<keyword evidence="13" id="KW-1185">Reference proteome</keyword>
<dbReference type="GO" id="GO:0006890">
    <property type="term" value="P:retrograde vesicle-mediated transport, Golgi to endoplasmic reticulum"/>
    <property type="evidence" value="ECO:0007669"/>
    <property type="project" value="UniProtKB-ARBA"/>
</dbReference>
<feature type="site" description="Contributes to redox potential value" evidence="9">
    <location>
        <position position="35"/>
    </location>
</feature>
<keyword evidence="5" id="KW-0215">Deoxyribonucleotide synthesis</keyword>
<dbReference type="KEGG" id="tpf:TPHA_0H00940"/>
<evidence type="ECO:0000259" key="11">
    <source>
        <dbReference type="PROSITE" id="PS51352"/>
    </source>
</evidence>
<evidence type="ECO:0000256" key="6">
    <source>
        <dbReference type="ARBA" id="ARBA00023157"/>
    </source>
</evidence>
<dbReference type="InterPro" id="IPR017937">
    <property type="entry name" value="Thioredoxin_CS"/>
</dbReference>
<dbReference type="HOGENOM" id="CLU_090389_14_6_1"/>
<dbReference type="InterPro" id="IPR013766">
    <property type="entry name" value="Thioredoxin_domain"/>
</dbReference>
<dbReference type="PROSITE" id="PS00194">
    <property type="entry name" value="THIOREDOXIN_1"/>
    <property type="match status" value="1"/>
</dbReference>
<accession>G8BWZ8</accession>
<dbReference type="Pfam" id="PF00085">
    <property type="entry name" value="Thioredoxin"/>
    <property type="match status" value="1"/>
</dbReference>
<dbReference type="Proteomes" id="UP000005666">
    <property type="component" value="Chromosome 8"/>
</dbReference>
<dbReference type="STRING" id="1071381.G8BWZ8"/>
<dbReference type="InterPro" id="IPR036249">
    <property type="entry name" value="Thioredoxin-like_sf"/>
</dbReference>
<dbReference type="PROSITE" id="PS51352">
    <property type="entry name" value="THIOREDOXIN_2"/>
    <property type="match status" value="1"/>
</dbReference>
<dbReference type="GO" id="GO:0009263">
    <property type="term" value="P:deoxyribonucleotide biosynthetic process"/>
    <property type="evidence" value="ECO:0007669"/>
    <property type="project" value="UniProtKB-KW"/>
</dbReference>
<dbReference type="GO" id="GO:0000139">
    <property type="term" value="C:Golgi membrane"/>
    <property type="evidence" value="ECO:0007669"/>
    <property type="project" value="UniProtKB-SubCell"/>
</dbReference>
<dbReference type="CDD" id="cd02947">
    <property type="entry name" value="TRX_family"/>
    <property type="match status" value="1"/>
</dbReference>
<feature type="domain" description="Thioredoxin" evidence="11">
    <location>
        <begin position="2"/>
        <end position="106"/>
    </location>
</feature>
<evidence type="ECO:0000256" key="5">
    <source>
        <dbReference type="ARBA" id="ARBA00023116"/>
    </source>
</evidence>
<dbReference type="InterPro" id="IPR005746">
    <property type="entry name" value="Thioredoxin"/>
</dbReference>
<dbReference type="OMA" id="WCIPSVF"/>
<keyword evidence="7 10" id="KW-0676">Redox-active center</keyword>
<keyword evidence="4" id="KW-0249">Electron transport</keyword>
<comment type="subcellular location">
    <subcellularLocation>
        <location evidence="1">Golgi apparatus membrane</location>
        <topology evidence="1">Peripheral membrane protein</topology>
    </subcellularLocation>
</comment>
<dbReference type="GO" id="GO:0000011">
    <property type="term" value="P:vacuole inheritance"/>
    <property type="evidence" value="ECO:0007669"/>
    <property type="project" value="UniProtKB-ARBA"/>
</dbReference>
<dbReference type="GO" id="GO:0045454">
    <property type="term" value="P:cell redox homeostasis"/>
    <property type="evidence" value="ECO:0007669"/>
    <property type="project" value="UniProtKB-ARBA"/>
</dbReference>
<dbReference type="Gene3D" id="3.40.30.10">
    <property type="entry name" value="Glutaredoxin"/>
    <property type="match status" value="1"/>
</dbReference>
<name>G8BWZ8_TETPH</name>
<dbReference type="GO" id="GO:0015035">
    <property type="term" value="F:protein-disulfide reductase activity"/>
    <property type="evidence" value="ECO:0007669"/>
    <property type="project" value="InterPro"/>
</dbReference>
<feature type="active site" description="Nucleophile" evidence="9">
    <location>
        <position position="33"/>
    </location>
</feature>
<keyword evidence="6 10" id="KW-1015">Disulfide bond</keyword>
<organism evidence="12 13">
    <name type="scientific">Tetrapisispora phaffii (strain ATCC 24235 / CBS 4417 / NBRC 1672 / NRRL Y-8282 / UCD 70-5)</name>
    <name type="common">Yeast</name>
    <name type="synonym">Fabospora phaffii</name>
    <dbReference type="NCBI Taxonomy" id="1071381"/>
    <lineage>
        <taxon>Eukaryota</taxon>
        <taxon>Fungi</taxon>
        <taxon>Dikarya</taxon>
        <taxon>Ascomycota</taxon>
        <taxon>Saccharomycotina</taxon>
        <taxon>Saccharomycetes</taxon>
        <taxon>Saccharomycetales</taxon>
        <taxon>Saccharomycetaceae</taxon>
        <taxon>Tetrapisispora</taxon>
    </lineage>
</organism>
<evidence type="ECO:0000256" key="3">
    <source>
        <dbReference type="ARBA" id="ARBA00022448"/>
    </source>
</evidence>
<dbReference type="OrthoDB" id="10263751at2759"/>
<feature type="disulfide bond" description="Redox-active" evidence="10">
    <location>
        <begin position="33"/>
        <end position="36"/>
    </location>
</feature>
<feature type="active site" description="Nucleophile" evidence="9">
    <location>
        <position position="36"/>
    </location>
</feature>
<proteinExistence type="inferred from homology"/>
<dbReference type="PIRSF" id="PIRSF000077">
    <property type="entry name" value="Thioredoxin"/>
    <property type="match status" value="1"/>
</dbReference>
<evidence type="ECO:0000256" key="1">
    <source>
        <dbReference type="ARBA" id="ARBA00004395"/>
    </source>
</evidence>
<evidence type="ECO:0000313" key="12">
    <source>
        <dbReference type="EMBL" id="CCE64302.1"/>
    </source>
</evidence>
<dbReference type="GO" id="GO:0042144">
    <property type="term" value="P:vacuole fusion, non-autophagic"/>
    <property type="evidence" value="ECO:0007669"/>
    <property type="project" value="UniProtKB-ARBA"/>
</dbReference>
<evidence type="ECO:0000256" key="7">
    <source>
        <dbReference type="ARBA" id="ARBA00023284"/>
    </source>
</evidence>
<reference evidence="12 13" key="1">
    <citation type="journal article" date="2011" name="Proc. Natl. Acad. Sci. U.S.A.">
        <title>Evolutionary erosion of yeast sex chromosomes by mating-type switching accidents.</title>
        <authorList>
            <person name="Gordon J.L."/>
            <person name="Armisen D."/>
            <person name="Proux-Wera E."/>
            <person name="Oheigeartaigh S.S."/>
            <person name="Byrne K.P."/>
            <person name="Wolfe K.H."/>
        </authorList>
    </citation>
    <scope>NUCLEOTIDE SEQUENCE [LARGE SCALE GENOMIC DNA]</scope>
    <source>
        <strain evidence="13">ATCC 24235 / CBS 4417 / NBRC 1672 / NRRL Y-8282 / UCD 70-5</strain>
    </source>
</reference>
<dbReference type="GeneID" id="11533715"/>
<dbReference type="FunFam" id="3.40.30.10:FF:000104">
    <property type="entry name" value="Thioredoxin"/>
    <property type="match status" value="1"/>
</dbReference>
<evidence type="ECO:0000256" key="4">
    <source>
        <dbReference type="ARBA" id="ARBA00022982"/>
    </source>
</evidence>
<dbReference type="PANTHER" id="PTHR46115">
    <property type="entry name" value="THIOREDOXIN-LIKE PROTEIN 1"/>
    <property type="match status" value="1"/>
</dbReference>
<dbReference type="NCBIfam" id="TIGR01068">
    <property type="entry name" value="thioredoxin"/>
    <property type="match status" value="1"/>
</dbReference>
<feature type="site" description="Contributes to redox potential value" evidence="9">
    <location>
        <position position="34"/>
    </location>
</feature>
<dbReference type="RefSeq" id="XP_003686736.1">
    <property type="nucleotide sequence ID" value="XM_003686688.1"/>
</dbReference>
<dbReference type="AlphaFoldDB" id="G8BWZ8"/>